<dbReference type="Proteomes" id="UP001362899">
    <property type="component" value="Unassembled WGS sequence"/>
</dbReference>
<evidence type="ECO:0000313" key="4">
    <source>
        <dbReference type="EMBL" id="GMM51353.1"/>
    </source>
</evidence>
<dbReference type="PANTHER" id="PTHR13335:SF1">
    <property type="entry name" value="TARGET OF RAPAMYCIN COMPLEX 2 SUBUNIT MAPKAP1"/>
    <property type="match status" value="1"/>
</dbReference>
<dbReference type="InterPro" id="IPR008828">
    <property type="entry name" value="Sin1/Avo1"/>
</dbReference>
<evidence type="ECO:0000259" key="2">
    <source>
        <dbReference type="Pfam" id="PF16978"/>
    </source>
</evidence>
<dbReference type="PANTHER" id="PTHR13335">
    <property type="entry name" value="TARGET OF RAPAMYCIN COMPLEX 2 SUBUNIT MAPKAP1"/>
    <property type="match status" value="1"/>
</dbReference>
<gene>
    <name evidence="4" type="ORF">DASB73_023110</name>
</gene>
<dbReference type="GO" id="GO:0031932">
    <property type="term" value="C:TORC2 complex"/>
    <property type="evidence" value="ECO:0007669"/>
    <property type="project" value="InterPro"/>
</dbReference>
<dbReference type="AlphaFoldDB" id="A0AAV5RJN9"/>
<dbReference type="Pfam" id="PF16979">
    <property type="entry name" value="SIN1_PH"/>
    <property type="match status" value="1"/>
</dbReference>
<dbReference type="GO" id="GO:0005546">
    <property type="term" value="F:phosphatidylinositol-4,5-bisphosphate binding"/>
    <property type="evidence" value="ECO:0007669"/>
    <property type="project" value="TreeGrafter"/>
</dbReference>
<dbReference type="InterPro" id="IPR031313">
    <property type="entry name" value="Sin1_PH_dom"/>
</dbReference>
<dbReference type="Pfam" id="PF16978">
    <property type="entry name" value="CRIM"/>
    <property type="match status" value="1"/>
</dbReference>
<evidence type="ECO:0000313" key="5">
    <source>
        <dbReference type="Proteomes" id="UP001362899"/>
    </source>
</evidence>
<evidence type="ECO:0000256" key="1">
    <source>
        <dbReference type="ARBA" id="ARBA00009407"/>
    </source>
</evidence>
<sequence length="549" mass="61745">MALLFRNERVIENLRSAYLSQRHEDSLLAVGNVSNTNEFDSDMLDSLKLDPDQTFDNTIAAMDTDIESISDADPETLKSLELRRLELDFDDDSDFDGEILPIGAAKYTPSRKSSRLSSPQKGLEPHVNVFAKRDTVQLNLHSQLSEKLHIVAKDPRDQYLEAIAGIPAGGGLLLKMHFANNKFIEITVRQDCTTHLALGYAIYKAGIKPGDANMYNLHLAEDDGSPDDDFPSLDRRRLVSSYHVDELAVVRATEKEYLENSKQTPNKISFSKSKSAKKEAAAQLATVGAGLTSPSINKLSINQIDLETVTVKMFMHPYDPLLSQPFWVKSMVSCQSKIADVFQHMCWEKMMDTEMFILRAVDTDPPAVVNMQQGMVYELVEPKISKKDMDVHVLNLEIVARRNLTGPMAARKNSVLKSPRKAEGHTNDLLENAVMAMQPLGFYKYPVIRRQQMNFLGRSERELIIDGDYIHLMPPADWSVLDQPKTTTFHIKQVLRVKRSSKVVTNLSIIIMKPTGPKRYDLECQSASVALEIIDKLQRLKATIGRAII</sequence>
<dbReference type="InterPro" id="IPR011993">
    <property type="entry name" value="PH-like_dom_sf"/>
</dbReference>
<reference evidence="4 5" key="1">
    <citation type="journal article" date="2023" name="Elife">
        <title>Identification of key yeast species and microbe-microbe interactions impacting larval growth of Drosophila in the wild.</title>
        <authorList>
            <person name="Mure A."/>
            <person name="Sugiura Y."/>
            <person name="Maeda R."/>
            <person name="Honda K."/>
            <person name="Sakurai N."/>
            <person name="Takahashi Y."/>
            <person name="Watada M."/>
            <person name="Katoh T."/>
            <person name="Gotoh A."/>
            <person name="Gotoh Y."/>
            <person name="Taniguchi I."/>
            <person name="Nakamura K."/>
            <person name="Hayashi T."/>
            <person name="Katayama T."/>
            <person name="Uemura T."/>
            <person name="Hattori Y."/>
        </authorList>
    </citation>
    <scope>NUCLEOTIDE SEQUENCE [LARGE SCALE GENOMIC DNA]</scope>
    <source>
        <strain evidence="4 5">SB-73</strain>
    </source>
</reference>
<keyword evidence="5" id="KW-1185">Reference proteome</keyword>
<accession>A0AAV5RJN9</accession>
<dbReference type="InterPro" id="IPR031567">
    <property type="entry name" value="CRIM_dom"/>
</dbReference>
<dbReference type="EMBL" id="BTGC01000005">
    <property type="protein sequence ID" value="GMM51353.1"/>
    <property type="molecule type" value="Genomic_DNA"/>
</dbReference>
<protein>
    <submittedName>
        <fullName evidence="4">Avo1 protein</fullName>
    </submittedName>
</protein>
<dbReference type="GO" id="GO:0038203">
    <property type="term" value="P:TORC2 signaling"/>
    <property type="evidence" value="ECO:0007669"/>
    <property type="project" value="TreeGrafter"/>
</dbReference>
<comment type="caution">
    <text evidence="4">The sequence shown here is derived from an EMBL/GenBank/DDBJ whole genome shotgun (WGS) entry which is preliminary data.</text>
</comment>
<organism evidence="4 5">
    <name type="scientific">Starmerella bacillaris</name>
    <name type="common">Yeast</name>
    <name type="synonym">Candida zemplinina</name>
    <dbReference type="NCBI Taxonomy" id="1247836"/>
    <lineage>
        <taxon>Eukaryota</taxon>
        <taxon>Fungi</taxon>
        <taxon>Dikarya</taxon>
        <taxon>Ascomycota</taxon>
        <taxon>Saccharomycotina</taxon>
        <taxon>Dipodascomycetes</taxon>
        <taxon>Dipodascales</taxon>
        <taxon>Trichomonascaceae</taxon>
        <taxon>Starmerella</taxon>
    </lineage>
</organism>
<name>A0AAV5RJN9_STABA</name>
<proteinExistence type="inferred from homology"/>
<dbReference type="Gene3D" id="2.30.29.30">
    <property type="entry name" value="Pleckstrin-homology domain (PH domain)/Phosphotyrosine-binding domain (PTB)"/>
    <property type="match status" value="1"/>
</dbReference>
<comment type="similarity">
    <text evidence="1">Belongs to the SIN1 family.</text>
</comment>
<evidence type="ECO:0000259" key="3">
    <source>
        <dbReference type="Pfam" id="PF16979"/>
    </source>
</evidence>
<dbReference type="GO" id="GO:0005737">
    <property type="term" value="C:cytoplasm"/>
    <property type="evidence" value="ECO:0007669"/>
    <property type="project" value="TreeGrafter"/>
</dbReference>
<feature type="domain" description="CRIM" evidence="2">
    <location>
        <begin position="181"/>
        <end position="260"/>
    </location>
</feature>
<dbReference type="GO" id="GO:0005886">
    <property type="term" value="C:plasma membrane"/>
    <property type="evidence" value="ECO:0007669"/>
    <property type="project" value="TreeGrafter"/>
</dbReference>
<feature type="domain" description="SIN1-type PH" evidence="3">
    <location>
        <begin position="442"/>
        <end position="540"/>
    </location>
</feature>